<proteinExistence type="predicted"/>
<protein>
    <submittedName>
        <fullName evidence="2">Uncharacterized protein</fullName>
    </submittedName>
</protein>
<evidence type="ECO:0000256" key="1">
    <source>
        <dbReference type="SAM" id="MobiDB-lite"/>
    </source>
</evidence>
<reference evidence="2" key="1">
    <citation type="submission" date="2019-05" db="EMBL/GenBank/DDBJ databases">
        <authorList>
            <person name="Piombo E."/>
        </authorList>
    </citation>
    <scope>NUCLEOTIDE SEQUENCE</scope>
    <source>
        <strain evidence="2">C2S</strain>
    </source>
</reference>
<accession>A0A9Q9U6K4</accession>
<gene>
    <name evidence="2" type="ORF">C2S_4226</name>
</gene>
<organism evidence="2 3">
    <name type="scientific">Fusarium fujikuroi</name>
    <name type="common">Bakanae and foot rot disease fungus</name>
    <name type="synonym">Gibberella fujikuroi</name>
    <dbReference type="NCBI Taxonomy" id="5127"/>
    <lineage>
        <taxon>Eukaryota</taxon>
        <taxon>Fungi</taxon>
        <taxon>Dikarya</taxon>
        <taxon>Ascomycota</taxon>
        <taxon>Pezizomycotina</taxon>
        <taxon>Sordariomycetes</taxon>
        <taxon>Hypocreomycetidae</taxon>
        <taxon>Hypocreales</taxon>
        <taxon>Nectriaceae</taxon>
        <taxon>Fusarium</taxon>
        <taxon>Fusarium fujikuroi species complex</taxon>
    </lineage>
</organism>
<evidence type="ECO:0000313" key="2">
    <source>
        <dbReference type="EMBL" id="VTT60664.1"/>
    </source>
</evidence>
<feature type="region of interest" description="Disordered" evidence="1">
    <location>
        <begin position="696"/>
        <end position="750"/>
    </location>
</feature>
<evidence type="ECO:0000313" key="3">
    <source>
        <dbReference type="Proteomes" id="UP000760494"/>
    </source>
</evidence>
<dbReference type="EMBL" id="CABFJX010000046">
    <property type="protein sequence ID" value="VTT60664.1"/>
    <property type="molecule type" value="Genomic_DNA"/>
</dbReference>
<comment type="caution">
    <text evidence="2">The sequence shown here is derived from an EMBL/GenBank/DDBJ whole genome shotgun (WGS) entry which is preliminary data.</text>
</comment>
<name>A0A9Q9U6K4_FUSFU</name>
<sequence>MNLRSKVSKKKYMDDIGNIEDEATKRNYWDSGTDQERIVVDKSTWNSNECYALDNKPTDYQKKKFEYKTLEDGEVLRYNSFMPTGQVYEFLPCAPGQSLAKTVIGYKKHRGMYKIMDIEGAPKEGKEDFVPYKLLLYRGYFKNEPERDDGHRFIYLAENKPTEPDVGDCFIRLEEIHNRMKGVQWAYFEDCEAVIKRRNVKVVRSGKSKAKKEVPEQPEETHKLGPSLRFRCWAVDGFPCTNHELNLSNRLFHNLFDANDKWDHLDVFKVWAELLRKSQGDKFASKDFFGRYWDAVIPTADKALFETGFLIVIDARYLQYRGADGSDREKMKKEVFAAVERVLDAPRLKFRPTLTLNNVVFFDQDITPKAEGWDKDGWRSLEPHPGGLYTIYVSRSVLEFLCRDNHDKPLWQDRYPAPPEKLAHDLNELLTNCKTTNTQSTFTLVKHDYVVAARKGKRTPTQDKCVAPKGFSANAALSKIYPGYHPNVAKAKKRRVAEWLHRSAFSYGGITEGDLSSSQVPNNLVLGTPDSNTVMMRQVHTQMPLTQMDNSLTFNRYEAFVKRLAYYSNSEKHAPVLVITKVCYPALVGWNHDWIRDAEYTWLAPQLSYYYCNKRVEDKPNVYISRRLHPLNRETCMLFEALLDKSMEKACWKWDCWDINAVAKALIESTALGGDQEGPFEKEDLKSLVKEAVLDDKGNPLPENDLEAVNKPRSNSDWQANYERTRPKSTISKPPPTLGAGRRKGAKSTRVRTYQNIPINDIDANVVQDNGCFKLQNQPNALQAIPYTIPKHEHGVPLRYDCFIPVRETYEFFPCEPYGGAEDILGFREYRGVDMIMTKTGAYKVPTLPTQHVFKPYKLLLYRGRKNAQPDEDDHHRFVYLAENKPNEMKVGDCFIRFEEVHNRMRGDVAPFMDDCELAVEYATQNRIINGNGLQAEKDAASARIQELRQQFGGLLRFRCWTVQGQQSYADEDTLCQKLFDNVQGMTTRDHLELFRVWAELLRKSQGDKLGSKEFFGRYWDAVIPDVSRPLFHDGMKILVSVTYLNYLGYSDSNPLTPEKREKTRNDVHGAVQRVIDAPRLKFKPPLPLTSIIFPDEEQNLPLGWTPLNPDNARNYRELSGNGWRTLEAHPGGLYSILINQSVRDFFLNLTLYKQLWQDGYPAPTQTNAEGLHVRLTKCERTSETVTTVDKTNLSAASANPKRVPTQDRCVADPACSANVALSMAYPDIYSDSGKAKKKRVAEWLHRSAFSYGGGITSGGQLSTPQIPNNLVLGSPETNTLMMRYESFVKRVVLFGNKRNGDVVKVTTNITYPHGLVGWQQNWVGDIFHQYTWLAPELSYSYENMVLSNPHISQRRPIYPMNRETAMLFETLLDKSMEEKCWGWECWNKNSAVADALMESTVVDGDQEELNKEDLKDMLHEELKERDPQV</sequence>
<feature type="compositionally biased region" description="Basic residues" evidence="1">
    <location>
        <begin position="741"/>
        <end position="750"/>
    </location>
</feature>
<dbReference type="Proteomes" id="UP000760494">
    <property type="component" value="Unassembled WGS sequence"/>
</dbReference>